<feature type="transmembrane region" description="Helical" evidence="1">
    <location>
        <begin position="82"/>
        <end position="101"/>
    </location>
</feature>
<keyword evidence="3" id="KW-1185">Reference proteome</keyword>
<dbReference type="RefSeq" id="WP_245764787.1">
    <property type="nucleotide sequence ID" value="NZ_FNDJ01000001.1"/>
</dbReference>
<keyword evidence="1" id="KW-0472">Membrane</keyword>
<accession>A0A1G8A8L9</accession>
<feature type="transmembrane region" description="Helical" evidence="1">
    <location>
        <begin position="45"/>
        <end position="70"/>
    </location>
</feature>
<feature type="transmembrane region" description="Helical" evidence="1">
    <location>
        <begin position="108"/>
        <end position="129"/>
    </location>
</feature>
<reference evidence="2 3" key="1">
    <citation type="submission" date="2016-10" db="EMBL/GenBank/DDBJ databases">
        <authorList>
            <person name="de Groot N.N."/>
        </authorList>
    </citation>
    <scope>NUCLEOTIDE SEQUENCE [LARGE SCALE GENOMIC DNA]</scope>
    <source>
        <strain evidence="2 3">CGMCC 4.6533</strain>
    </source>
</reference>
<keyword evidence="1" id="KW-1133">Transmembrane helix</keyword>
<dbReference type="STRING" id="633440.SAMN05421869_101650"/>
<evidence type="ECO:0000256" key="1">
    <source>
        <dbReference type="SAM" id="Phobius"/>
    </source>
</evidence>
<evidence type="ECO:0008006" key="4">
    <source>
        <dbReference type="Google" id="ProtNLM"/>
    </source>
</evidence>
<evidence type="ECO:0000313" key="3">
    <source>
        <dbReference type="Proteomes" id="UP000199202"/>
    </source>
</evidence>
<dbReference type="AlphaFoldDB" id="A0A1G8A8L9"/>
<organism evidence="2 3">
    <name type="scientific">Nonomuraea jiangxiensis</name>
    <dbReference type="NCBI Taxonomy" id="633440"/>
    <lineage>
        <taxon>Bacteria</taxon>
        <taxon>Bacillati</taxon>
        <taxon>Actinomycetota</taxon>
        <taxon>Actinomycetes</taxon>
        <taxon>Streptosporangiales</taxon>
        <taxon>Streptosporangiaceae</taxon>
        <taxon>Nonomuraea</taxon>
    </lineage>
</organism>
<sequence>MRRTSGRLGAARLVNDAIAAVVIGSGSLLAVAGLVTAIRDRPMGMILLIAFAVLEVAVLVQGGVTIAAVIGGGGPRDQVPLFGYLLGTAVIPPVAVLMALAERSRWGSAVLVVAGFSIAVMTGRLLQIWEGLA</sequence>
<gene>
    <name evidence="2" type="ORF">SAMN05421869_101650</name>
</gene>
<dbReference type="Proteomes" id="UP000199202">
    <property type="component" value="Unassembled WGS sequence"/>
</dbReference>
<proteinExistence type="predicted"/>
<evidence type="ECO:0000313" key="2">
    <source>
        <dbReference type="EMBL" id="SDH17217.1"/>
    </source>
</evidence>
<dbReference type="EMBL" id="FNDJ01000001">
    <property type="protein sequence ID" value="SDH17217.1"/>
    <property type="molecule type" value="Genomic_DNA"/>
</dbReference>
<feature type="transmembrane region" description="Helical" evidence="1">
    <location>
        <begin position="17"/>
        <end position="38"/>
    </location>
</feature>
<name>A0A1G8A8L9_9ACTN</name>
<keyword evidence="1" id="KW-0812">Transmembrane</keyword>
<protein>
    <recommendedName>
        <fullName evidence="4">Integral membrane protein</fullName>
    </recommendedName>
</protein>